<protein>
    <submittedName>
        <fullName evidence="1">Pentapeptide repeat-containing protein</fullName>
    </submittedName>
</protein>
<proteinExistence type="predicted"/>
<accession>A0A4V3BEW9</accession>
<dbReference type="EMBL" id="SCWB01000010">
    <property type="protein sequence ID" value="TDM10547.1"/>
    <property type="molecule type" value="Genomic_DNA"/>
</dbReference>
<gene>
    <name evidence="1" type="ORF">ERX29_06785</name>
</gene>
<dbReference type="Pfam" id="PF13599">
    <property type="entry name" value="Pentapeptide_4"/>
    <property type="match status" value="1"/>
</dbReference>
<dbReference type="Proteomes" id="UP000294802">
    <property type="component" value="Unassembled WGS sequence"/>
</dbReference>
<comment type="caution">
    <text evidence="1">The sequence shown here is derived from an EMBL/GenBank/DDBJ whole genome shotgun (WGS) entry which is preliminary data.</text>
</comment>
<dbReference type="InterPro" id="IPR001646">
    <property type="entry name" value="5peptide_repeat"/>
</dbReference>
<name>A0A4V3BEW9_9STAP</name>
<organism evidence="1 2">
    <name type="scientific">Macrococcus lamae</name>
    <dbReference type="NCBI Taxonomy" id="198484"/>
    <lineage>
        <taxon>Bacteria</taxon>
        <taxon>Bacillati</taxon>
        <taxon>Bacillota</taxon>
        <taxon>Bacilli</taxon>
        <taxon>Bacillales</taxon>
        <taxon>Staphylococcaceae</taxon>
        <taxon>Macrococcus</taxon>
    </lineage>
</organism>
<dbReference type="AlphaFoldDB" id="A0A4V3BEW9"/>
<dbReference type="PANTHER" id="PTHR42999:SF1">
    <property type="entry name" value="PENTAPEPTIDE REPEAT-CONTAINING PROTEIN"/>
    <property type="match status" value="1"/>
</dbReference>
<reference evidence="1 2" key="1">
    <citation type="submission" date="2019-01" db="EMBL/GenBank/DDBJ databases">
        <title>Draft genome sequences of the type strains of six Macrococcus species.</title>
        <authorList>
            <person name="Mazhar S."/>
            <person name="Altermann E."/>
            <person name="Hill C."/>
            <person name="Mcauliffe O."/>
        </authorList>
    </citation>
    <scope>NUCLEOTIDE SEQUENCE [LARGE SCALE GENOMIC DNA]</scope>
    <source>
        <strain evidence="1 2">CCM4815</strain>
    </source>
</reference>
<dbReference type="InterPro" id="IPR052949">
    <property type="entry name" value="PA_immunity-related"/>
</dbReference>
<dbReference type="Gene3D" id="2.160.20.80">
    <property type="entry name" value="E3 ubiquitin-protein ligase SopA"/>
    <property type="match status" value="1"/>
</dbReference>
<keyword evidence="2" id="KW-1185">Reference proteome</keyword>
<dbReference type="RefSeq" id="WP_133443945.1">
    <property type="nucleotide sequence ID" value="NZ_SCWB01000010.1"/>
</dbReference>
<dbReference type="SUPFAM" id="SSF141571">
    <property type="entry name" value="Pentapeptide repeat-like"/>
    <property type="match status" value="1"/>
</dbReference>
<sequence length="194" mass="22117">MIENQHVVLTHDGGRCHYKNCVITIDADLRELDEMIFTACQFEGDFSAVHVTDTVFEKCQLMNLNFENISFRRARFAHCQMTGFSCHNVRMKDVSFEGCKLNLLNLVDSQLDGVKFTDCDKTESYFYHVDPKKWLMHTCRLTRTTFIETPLSGLNLSTSEIEGITIQAGDLVGIKVNRYQAADIISLFGIEVTD</sequence>
<evidence type="ECO:0000313" key="1">
    <source>
        <dbReference type="EMBL" id="TDM10547.1"/>
    </source>
</evidence>
<evidence type="ECO:0000313" key="2">
    <source>
        <dbReference type="Proteomes" id="UP000294802"/>
    </source>
</evidence>
<dbReference type="PANTHER" id="PTHR42999">
    <property type="entry name" value="ANTIBIOTIC RESISTANCE PROTEIN MCBG"/>
    <property type="match status" value="1"/>
</dbReference>
<dbReference type="OrthoDB" id="9798656at2"/>